<dbReference type="SUPFAM" id="SSF55729">
    <property type="entry name" value="Acyl-CoA N-acyltransferases (Nat)"/>
    <property type="match status" value="1"/>
</dbReference>
<sequence length="256" mass="28901">MATQTHMTSAGTASSTQRTSEARKPTIALRDARYSDLPVIAHVMALAFWDDHIFGAIIHPHRDQFPLDSDLYWLRRARISFWDWHYKWLVAVAKGDDGRETVVGIAQWERMGEGAKALECAWFDPRNLLKPASSLAMSLHARLWPNRAADPANEDIIERCLPCLDDVWVGNRAESWYLSFLAVHPDFQGQGIGKDLVAWGLERAEDEGVVASVISAHGKNEFYKRCGFDEMYKAANVGPLAHTPGSDILWKWPSKR</sequence>
<keyword evidence="3" id="KW-0012">Acyltransferase</keyword>
<evidence type="ECO:0000256" key="1">
    <source>
        <dbReference type="SAM" id="MobiDB-lite"/>
    </source>
</evidence>
<keyword evidence="4" id="KW-1185">Reference proteome</keyword>
<protein>
    <submittedName>
        <fullName evidence="3">Acyl-CoA N-acyltransferase</fullName>
    </submittedName>
</protein>
<dbReference type="PROSITE" id="PS51186">
    <property type="entry name" value="GNAT"/>
    <property type="match status" value="1"/>
</dbReference>
<dbReference type="EMBL" id="KQ964246">
    <property type="protein sequence ID" value="KXJ94954.1"/>
    <property type="molecule type" value="Genomic_DNA"/>
</dbReference>
<dbReference type="CDD" id="cd04301">
    <property type="entry name" value="NAT_SF"/>
    <property type="match status" value="1"/>
</dbReference>
<evidence type="ECO:0000259" key="2">
    <source>
        <dbReference type="PROSITE" id="PS51186"/>
    </source>
</evidence>
<gene>
    <name evidence="3" type="ORF">Micbo1qcDRAFT_230332</name>
</gene>
<dbReference type="PANTHER" id="PTHR42791:SF16">
    <property type="entry name" value="N-ACETYLTRANSFERASE DOMAIN-CONTAINING PROTEIN"/>
    <property type="match status" value="1"/>
</dbReference>
<dbReference type="Proteomes" id="UP000070501">
    <property type="component" value="Unassembled WGS sequence"/>
</dbReference>
<dbReference type="Pfam" id="PF13508">
    <property type="entry name" value="Acetyltransf_7"/>
    <property type="match status" value="1"/>
</dbReference>
<dbReference type="AlphaFoldDB" id="A0A136JCT8"/>
<feature type="domain" description="N-acetyltransferase" evidence="2">
    <location>
        <begin position="167"/>
        <end position="255"/>
    </location>
</feature>
<dbReference type="PANTHER" id="PTHR42791">
    <property type="entry name" value="GNAT FAMILY ACETYLTRANSFERASE"/>
    <property type="match status" value="1"/>
</dbReference>
<evidence type="ECO:0000313" key="4">
    <source>
        <dbReference type="Proteomes" id="UP000070501"/>
    </source>
</evidence>
<evidence type="ECO:0000313" key="3">
    <source>
        <dbReference type="EMBL" id="KXJ94954.1"/>
    </source>
</evidence>
<keyword evidence="3" id="KW-0808">Transferase</keyword>
<dbReference type="InterPro" id="IPR000182">
    <property type="entry name" value="GNAT_dom"/>
</dbReference>
<organism evidence="3 4">
    <name type="scientific">Microdochium bolleyi</name>
    <dbReference type="NCBI Taxonomy" id="196109"/>
    <lineage>
        <taxon>Eukaryota</taxon>
        <taxon>Fungi</taxon>
        <taxon>Dikarya</taxon>
        <taxon>Ascomycota</taxon>
        <taxon>Pezizomycotina</taxon>
        <taxon>Sordariomycetes</taxon>
        <taxon>Xylariomycetidae</taxon>
        <taxon>Xylariales</taxon>
        <taxon>Microdochiaceae</taxon>
        <taxon>Microdochium</taxon>
    </lineage>
</organism>
<dbReference type="InParanoid" id="A0A136JCT8"/>
<feature type="compositionally biased region" description="Polar residues" evidence="1">
    <location>
        <begin position="1"/>
        <end position="19"/>
    </location>
</feature>
<dbReference type="STRING" id="196109.A0A136JCT8"/>
<name>A0A136JCT8_9PEZI</name>
<feature type="region of interest" description="Disordered" evidence="1">
    <location>
        <begin position="1"/>
        <end position="24"/>
    </location>
</feature>
<proteinExistence type="predicted"/>
<dbReference type="OrthoDB" id="2115692at2759"/>
<dbReference type="InterPro" id="IPR052523">
    <property type="entry name" value="Trichothecene_AcTrans"/>
</dbReference>
<accession>A0A136JCT8</accession>
<reference evidence="4" key="1">
    <citation type="submission" date="2016-02" db="EMBL/GenBank/DDBJ databases">
        <title>Draft genome sequence of Microdochium bolleyi, a fungal endophyte of beachgrass.</title>
        <authorList>
            <consortium name="DOE Joint Genome Institute"/>
            <person name="David A.S."/>
            <person name="May G."/>
            <person name="Haridas S."/>
            <person name="Lim J."/>
            <person name="Wang M."/>
            <person name="Labutti K."/>
            <person name="Lipzen A."/>
            <person name="Barry K."/>
            <person name="Grigoriev I.V."/>
        </authorList>
    </citation>
    <scope>NUCLEOTIDE SEQUENCE [LARGE SCALE GENOMIC DNA]</scope>
    <source>
        <strain evidence="4">J235TASD1</strain>
    </source>
</reference>
<dbReference type="InterPro" id="IPR016181">
    <property type="entry name" value="Acyl_CoA_acyltransferase"/>
</dbReference>
<dbReference type="GO" id="GO:0016747">
    <property type="term" value="F:acyltransferase activity, transferring groups other than amino-acyl groups"/>
    <property type="evidence" value="ECO:0007669"/>
    <property type="project" value="InterPro"/>
</dbReference>
<dbReference type="Gene3D" id="3.40.630.30">
    <property type="match status" value="1"/>
</dbReference>